<protein>
    <submittedName>
        <fullName evidence="2">Uncharacterized protein</fullName>
    </submittedName>
</protein>
<dbReference type="OrthoDB" id="4186058at2759"/>
<dbReference type="HOGENOM" id="CLU_041686_1_0_1"/>
<accession>A0A0A1TIT0</accession>
<sequence>MPQGRPAPLAKRAEQRSTPITTTNLSKKTDPASPPDTPTVSPLHSRKPSAAITRQPLSKNVSSLSRDPHIMPTGNGHQFSYQPFGPEQLSPRSTSSSAYESDEEEEDDDSSSEEEAPMSRRPPVVGDAPRRRDMSDSDDDDEENESDEDEDGDEDEDEDEEIHDAISDEEESEADDDMHIPSDLEQPYSSDEAERVPSSPILGARHTIQVVHSASTEIICTFTLEELAAHASDGGREILYPAEIESLASASRGSSRASMFRRELPIRILSDLRNLNCSQEVSSDEERTPPSPDTAADLENEAFYKWQAERRRRRVSMSSSIGKRTHSELSEDSDIEEEGGGLDVNDVGFSARKMRKRQHRGSLLFHDPPEPRIDELDEPSSGEDEREANQALSRELPYARMEIIDMDDL</sequence>
<dbReference type="Proteomes" id="UP000039046">
    <property type="component" value="Unassembled WGS sequence"/>
</dbReference>
<dbReference type="EMBL" id="CDHN01000008">
    <property type="protein sequence ID" value="CEJ94954.1"/>
    <property type="molecule type" value="Genomic_DNA"/>
</dbReference>
<dbReference type="AlphaFoldDB" id="A0A0A1TIT0"/>
<name>A0A0A1TIT0_9HYPO</name>
<feature type="compositionally biased region" description="Acidic residues" evidence="1">
    <location>
        <begin position="330"/>
        <end position="340"/>
    </location>
</feature>
<evidence type="ECO:0000256" key="1">
    <source>
        <dbReference type="SAM" id="MobiDB-lite"/>
    </source>
</evidence>
<feature type="region of interest" description="Disordered" evidence="1">
    <location>
        <begin position="311"/>
        <end position="397"/>
    </location>
</feature>
<feature type="compositionally biased region" description="Polar residues" evidence="1">
    <location>
        <begin position="55"/>
        <end position="65"/>
    </location>
</feature>
<organism evidence="2 3">
    <name type="scientific">[Torrubiella] hemipterigena</name>
    <dbReference type="NCBI Taxonomy" id="1531966"/>
    <lineage>
        <taxon>Eukaryota</taxon>
        <taxon>Fungi</taxon>
        <taxon>Dikarya</taxon>
        <taxon>Ascomycota</taxon>
        <taxon>Pezizomycotina</taxon>
        <taxon>Sordariomycetes</taxon>
        <taxon>Hypocreomycetidae</taxon>
        <taxon>Hypocreales</taxon>
        <taxon>Clavicipitaceae</taxon>
        <taxon>Clavicipitaceae incertae sedis</taxon>
        <taxon>'Torrubiella' clade</taxon>
    </lineage>
</organism>
<feature type="compositionally biased region" description="Acidic residues" evidence="1">
    <location>
        <begin position="136"/>
        <end position="176"/>
    </location>
</feature>
<proteinExistence type="predicted"/>
<evidence type="ECO:0000313" key="2">
    <source>
        <dbReference type="EMBL" id="CEJ94954.1"/>
    </source>
</evidence>
<feature type="region of interest" description="Disordered" evidence="1">
    <location>
        <begin position="1"/>
        <end position="201"/>
    </location>
</feature>
<feature type="compositionally biased region" description="Polar residues" evidence="1">
    <location>
        <begin position="16"/>
        <end position="26"/>
    </location>
</feature>
<gene>
    <name evidence="2" type="ORF">VHEMI10458</name>
</gene>
<feature type="compositionally biased region" description="Acidic residues" evidence="1">
    <location>
        <begin position="375"/>
        <end position="386"/>
    </location>
</feature>
<feature type="compositionally biased region" description="Acidic residues" evidence="1">
    <location>
        <begin position="100"/>
        <end position="116"/>
    </location>
</feature>
<reference evidence="2 3" key="1">
    <citation type="journal article" date="2015" name="Genome Announc.">
        <title>Draft Genome Sequence and Gene Annotation of the Entomopathogenic Fungus Verticillium hemipterigenum.</title>
        <authorList>
            <person name="Horn F."/>
            <person name="Habel A."/>
            <person name="Scharf D.H."/>
            <person name="Dworschak J."/>
            <person name="Brakhage A.A."/>
            <person name="Guthke R."/>
            <person name="Hertweck C."/>
            <person name="Linde J."/>
        </authorList>
    </citation>
    <scope>NUCLEOTIDE SEQUENCE [LARGE SCALE GENOMIC DNA]</scope>
</reference>
<evidence type="ECO:0000313" key="3">
    <source>
        <dbReference type="Proteomes" id="UP000039046"/>
    </source>
</evidence>
<dbReference type="STRING" id="1531966.A0A0A1TIT0"/>
<keyword evidence="3" id="KW-1185">Reference proteome</keyword>